<dbReference type="Proteomes" id="UP000481153">
    <property type="component" value="Unassembled WGS sequence"/>
</dbReference>
<feature type="signal peptide" evidence="1">
    <location>
        <begin position="1"/>
        <end position="19"/>
    </location>
</feature>
<keyword evidence="1" id="KW-0732">Signal</keyword>
<comment type="caution">
    <text evidence="2">The sequence shown here is derived from an EMBL/GenBank/DDBJ whole genome shotgun (WGS) entry which is preliminary data.</text>
</comment>
<accession>A0A6G0XHI2</accession>
<evidence type="ECO:0000313" key="2">
    <source>
        <dbReference type="EMBL" id="KAF0739654.1"/>
    </source>
</evidence>
<evidence type="ECO:0000256" key="1">
    <source>
        <dbReference type="SAM" id="SignalP"/>
    </source>
</evidence>
<dbReference type="VEuPathDB" id="FungiDB:AeMF1_001215"/>
<organism evidence="2 3">
    <name type="scientific">Aphanomyces euteiches</name>
    <dbReference type="NCBI Taxonomy" id="100861"/>
    <lineage>
        <taxon>Eukaryota</taxon>
        <taxon>Sar</taxon>
        <taxon>Stramenopiles</taxon>
        <taxon>Oomycota</taxon>
        <taxon>Saprolegniomycetes</taxon>
        <taxon>Saprolegniales</taxon>
        <taxon>Verrucalvaceae</taxon>
        <taxon>Aphanomyces</taxon>
    </lineage>
</organism>
<evidence type="ECO:0000313" key="3">
    <source>
        <dbReference type="Proteomes" id="UP000481153"/>
    </source>
</evidence>
<feature type="chain" id="PRO_5026202626" evidence="1">
    <location>
        <begin position="20"/>
        <end position="179"/>
    </location>
</feature>
<proteinExistence type="predicted"/>
<reference evidence="2 3" key="1">
    <citation type="submission" date="2019-07" db="EMBL/GenBank/DDBJ databases">
        <title>Genomics analysis of Aphanomyces spp. identifies a new class of oomycete effector associated with host adaptation.</title>
        <authorList>
            <person name="Gaulin E."/>
        </authorList>
    </citation>
    <scope>NUCLEOTIDE SEQUENCE [LARGE SCALE GENOMIC DNA]</scope>
    <source>
        <strain evidence="2 3">ATCC 201684</strain>
    </source>
</reference>
<protein>
    <submittedName>
        <fullName evidence="2">Uncharacterized protein</fullName>
    </submittedName>
</protein>
<dbReference type="AlphaFoldDB" id="A0A6G0XHI2"/>
<keyword evidence="3" id="KW-1185">Reference proteome</keyword>
<sequence length="179" mass="19734">MRLTSLLLPLFVASRLTFAANSVQWVNVTGFWFSPAGGNSTHVNAMSENDCLTKAHSPFANYNNVTKSCYAIDSCRSFITDVSSTTAHAKYDPRVFVCYGNRELNGTVIERHQEALGFTECMAKSAAPYDDQGKRNKFNVITWHGEAKNGTSVGTCELKAMTSVSKVDRRGVISCKKIF</sequence>
<dbReference type="EMBL" id="VJMJ01000063">
    <property type="protein sequence ID" value="KAF0739654.1"/>
    <property type="molecule type" value="Genomic_DNA"/>
</dbReference>
<name>A0A6G0XHI2_9STRA</name>
<gene>
    <name evidence="2" type="ORF">Ae201684_004826</name>
</gene>